<accession>A0A1I7Y4R9</accession>
<sequence length="85" mass="10044">MGEPTRINGSWKRRVKYCMIQLFIRHQGIQEQSKAFGPLQNLRLQNIRLPKLQPRPCLQYANEAARHIVLDELRYRTIVAEAHSF</sequence>
<dbReference type="WBParaSite" id="L893_g12471.t1">
    <property type="protein sequence ID" value="L893_g12471.t1"/>
    <property type="gene ID" value="L893_g12471"/>
</dbReference>
<protein>
    <submittedName>
        <fullName evidence="2">Uncharacterized protein</fullName>
    </submittedName>
</protein>
<evidence type="ECO:0000313" key="2">
    <source>
        <dbReference type="WBParaSite" id="L893_g12471.t1"/>
    </source>
</evidence>
<dbReference type="Proteomes" id="UP000095287">
    <property type="component" value="Unplaced"/>
</dbReference>
<organism evidence="1 2">
    <name type="scientific">Steinernema glaseri</name>
    <dbReference type="NCBI Taxonomy" id="37863"/>
    <lineage>
        <taxon>Eukaryota</taxon>
        <taxon>Metazoa</taxon>
        <taxon>Ecdysozoa</taxon>
        <taxon>Nematoda</taxon>
        <taxon>Chromadorea</taxon>
        <taxon>Rhabditida</taxon>
        <taxon>Tylenchina</taxon>
        <taxon>Panagrolaimomorpha</taxon>
        <taxon>Strongyloidoidea</taxon>
        <taxon>Steinernematidae</taxon>
        <taxon>Steinernema</taxon>
    </lineage>
</organism>
<name>A0A1I7Y4R9_9BILA</name>
<keyword evidence="1" id="KW-1185">Reference proteome</keyword>
<dbReference type="AlphaFoldDB" id="A0A1I7Y4R9"/>
<proteinExistence type="predicted"/>
<evidence type="ECO:0000313" key="1">
    <source>
        <dbReference type="Proteomes" id="UP000095287"/>
    </source>
</evidence>
<reference evidence="2" key="1">
    <citation type="submission" date="2016-11" db="UniProtKB">
        <authorList>
            <consortium name="WormBaseParasite"/>
        </authorList>
    </citation>
    <scope>IDENTIFICATION</scope>
</reference>